<reference evidence="3" key="1">
    <citation type="journal article" date="2020" name="Stud. Mycol.">
        <title>101 Dothideomycetes genomes: a test case for predicting lifestyles and emergence of pathogens.</title>
        <authorList>
            <person name="Haridas S."/>
            <person name="Albert R."/>
            <person name="Binder M."/>
            <person name="Bloem J."/>
            <person name="Labutti K."/>
            <person name="Salamov A."/>
            <person name="Andreopoulos B."/>
            <person name="Baker S."/>
            <person name="Barry K."/>
            <person name="Bills G."/>
            <person name="Bluhm B."/>
            <person name="Cannon C."/>
            <person name="Castanera R."/>
            <person name="Culley D."/>
            <person name="Daum C."/>
            <person name="Ezra D."/>
            <person name="Gonzalez J."/>
            <person name="Henrissat B."/>
            <person name="Kuo A."/>
            <person name="Liang C."/>
            <person name="Lipzen A."/>
            <person name="Lutzoni F."/>
            <person name="Magnuson J."/>
            <person name="Mondo S."/>
            <person name="Nolan M."/>
            <person name="Ohm R."/>
            <person name="Pangilinan J."/>
            <person name="Park H.-J."/>
            <person name="Ramirez L."/>
            <person name="Alfaro M."/>
            <person name="Sun H."/>
            <person name="Tritt A."/>
            <person name="Yoshinaga Y."/>
            <person name="Zwiers L.-H."/>
            <person name="Turgeon B."/>
            <person name="Goodwin S."/>
            <person name="Spatafora J."/>
            <person name="Crous P."/>
            <person name="Grigoriev I."/>
        </authorList>
    </citation>
    <scope>NUCLEOTIDE SEQUENCE</scope>
    <source>
        <strain evidence="3">SCOH1-5</strain>
    </source>
</reference>
<feature type="compositionally biased region" description="Low complexity" evidence="1">
    <location>
        <begin position="211"/>
        <end position="229"/>
    </location>
</feature>
<dbReference type="AlphaFoldDB" id="A0A6A6F904"/>
<feature type="compositionally biased region" description="Polar residues" evidence="1">
    <location>
        <begin position="324"/>
        <end position="334"/>
    </location>
</feature>
<proteinExistence type="predicted"/>
<gene>
    <name evidence="3" type="ORF">CERZMDRAFT_46417</name>
</gene>
<dbReference type="InterPro" id="IPR044398">
    <property type="entry name" value="Globin-sensor_dom"/>
</dbReference>
<accession>A0A6A6F904</accession>
<evidence type="ECO:0000256" key="1">
    <source>
        <dbReference type="SAM" id="MobiDB-lite"/>
    </source>
</evidence>
<dbReference type="Pfam" id="PF11563">
    <property type="entry name" value="Protoglobin"/>
    <property type="match status" value="1"/>
</dbReference>
<dbReference type="OrthoDB" id="10027058at2759"/>
<dbReference type="PANTHER" id="PTHR42071:SF1">
    <property type="entry name" value="GLOBIN-SENSOR DOMAIN-CONTAINING PROTEIN"/>
    <property type="match status" value="1"/>
</dbReference>
<dbReference type="Proteomes" id="UP000799539">
    <property type="component" value="Unassembled WGS sequence"/>
</dbReference>
<protein>
    <recommendedName>
        <fullName evidence="2">Globin-sensor domain-containing protein</fullName>
    </recommendedName>
</protein>
<evidence type="ECO:0000313" key="3">
    <source>
        <dbReference type="EMBL" id="KAF2209867.1"/>
    </source>
</evidence>
<sequence length="375" mass="42437">MSELPKGMHHVDRRELLTSLPARIQYLHEFLEFGPGTHADDVEALVNGQKYIKMVIPAIVNMVYKKLLKHDITARVFSNRDSRVEEDPSVWMTEDSSTIQNRKMFLRWYLIKLNSDPTKFEYWEYLDKVGLMHVGRGRRNPLHVDYIFLGACLGYIQDSMVEAILYHPTLSMRRKIAIVKAVGKIIWIQNDLLAKWHTVEGAEYAEELYQEEQQQQQQQQQQGDANGNGNEDDEQEGYLHGKKILGGEDGDAQQKFFGGGTPPGGAVLEDSASTHTTSTSGSGKTSLGRSIDEVEVKEIRCPFSGMAVEQRAEMTRPTLKSMLDESSTGHVSPSQQQQQQQHSGIPKLRLVKGEMLGRERLEKEPWGQDVGSPVR</sequence>
<feature type="compositionally biased region" description="Low complexity" evidence="1">
    <location>
        <begin position="271"/>
        <end position="289"/>
    </location>
</feature>
<dbReference type="GO" id="GO:0019825">
    <property type="term" value="F:oxygen binding"/>
    <property type="evidence" value="ECO:0007669"/>
    <property type="project" value="InterPro"/>
</dbReference>
<organism evidence="3 4">
    <name type="scientific">Cercospora zeae-maydis SCOH1-5</name>
    <dbReference type="NCBI Taxonomy" id="717836"/>
    <lineage>
        <taxon>Eukaryota</taxon>
        <taxon>Fungi</taxon>
        <taxon>Dikarya</taxon>
        <taxon>Ascomycota</taxon>
        <taxon>Pezizomycotina</taxon>
        <taxon>Dothideomycetes</taxon>
        <taxon>Dothideomycetidae</taxon>
        <taxon>Mycosphaerellales</taxon>
        <taxon>Mycosphaerellaceae</taxon>
        <taxon>Cercospora</taxon>
    </lineage>
</organism>
<feature type="region of interest" description="Disordered" evidence="1">
    <location>
        <begin position="322"/>
        <end position="375"/>
    </location>
</feature>
<keyword evidence="4" id="KW-1185">Reference proteome</keyword>
<dbReference type="PANTHER" id="PTHR42071">
    <property type="entry name" value="PROTOGLOBIN DOMAIN-CONTAINING PROTEIN"/>
    <property type="match status" value="1"/>
</dbReference>
<feature type="region of interest" description="Disordered" evidence="1">
    <location>
        <begin position="209"/>
        <end position="289"/>
    </location>
</feature>
<dbReference type="Gene3D" id="1.10.490.10">
    <property type="entry name" value="Globins"/>
    <property type="match status" value="1"/>
</dbReference>
<dbReference type="GO" id="GO:0020037">
    <property type="term" value="F:heme binding"/>
    <property type="evidence" value="ECO:0007669"/>
    <property type="project" value="InterPro"/>
</dbReference>
<feature type="domain" description="Globin-sensor" evidence="2">
    <location>
        <begin position="22"/>
        <end position="201"/>
    </location>
</feature>
<feature type="compositionally biased region" description="Basic and acidic residues" evidence="1">
    <location>
        <begin position="351"/>
        <end position="366"/>
    </location>
</feature>
<dbReference type="InterPro" id="IPR012292">
    <property type="entry name" value="Globin/Proto"/>
</dbReference>
<evidence type="ECO:0000313" key="4">
    <source>
        <dbReference type="Proteomes" id="UP000799539"/>
    </source>
</evidence>
<name>A0A6A6F904_9PEZI</name>
<evidence type="ECO:0000259" key="2">
    <source>
        <dbReference type="Pfam" id="PF11563"/>
    </source>
</evidence>
<dbReference type="EMBL" id="ML992684">
    <property type="protein sequence ID" value="KAF2209867.1"/>
    <property type="molecule type" value="Genomic_DNA"/>
</dbReference>